<comment type="similarity">
    <text evidence="1 8">Belongs to the glycosyl hydrolase 1 family.</text>
</comment>
<dbReference type="PRINTS" id="PR00131">
    <property type="entry name" value="GLHYDRLASE1"/>
</dbReference>
<comment type="caution">
    <text evidence="11">The sequence shown here is derived from an EMBL/GenBank/DDBJ whole genome shotgun (WGS) entry which is preliminary data.</text>
</comment>
<keyword evidence="5" id="KW-0325">Glycoprotein</keyword>
<evidence type="ECO:0000256" key="1">
    <source>
        <dbReference type="ARBA" id="ARBA00010838"/>
    </source>
</evidence>
<dbReference type="FunFam" id="3.20.20.80:FF:000013">
    <property type="entry name" value="lactase-phlorizin hydrolase"/>
    <property type="match status" value="1"/>
</dbReference>
<gene>
    <name evidence="11" type="ORF">GEV33_010839</name>
</gene>
<dbReference type="PANTHER" id="PTHR10353:SF36">
    <property type="entry name" value="LP05116P"/>
    <property type="match status" value="1"/>
</dbReference>
<keyword evidence="10" id="KW-0732">Signal</keyword>
<dbReference type="InterPro" id="IPR018120">
    <property type="entry name" value="Glyco_hydro_1_AS"/>
</dbReference>
<evidence type="ECO:0000256" key="7">
    <source>
        <dbReference type="PROSITE-ProRule" id="PRU10055"/>
    </source>
</evidence>
<feature type="chain" id="PRO_5035172978" description="beta-glucosidase" evidence="10">
    <location>
        <begin position="20"/>
        <end position="495"/>
    </location>
</feature>
<name>A0A8J6HD97_TENMO</name>
<dbReference type="EMBL" id="JABDTM020026422">
    <property type="protein sequence ID" value="KAH0811952.1"/>
    <property type="molecule type" value="Genomic_DNA"/>
</dbReference>
<sequence>MKSRALLLLSLHILSRTTGEPINKKFPENFIFGTATAAYQVEGGWQDDGKGENIWDYFTHTYPDRIANGENGDVACDSYHKYLEDVDLLKNLGANFYRFSFSWARILPTGKADQVNQAGVDYYKNLISALKSNGIEPFVTLYHWDLPKPLEDIGGWLNETLVEYFADYARLSFTLFGDDVKNWMTFNEADQFCQVGYGYGAFPPGIRQDGIDDYLCGHTVLKAHAKAYHIYDEEFRATQNGRVSMVVDTEWYEPASDSDQDKEAADRKLQFTFGWFANAIYHPDGNYPQVMIDRIADRSQKEGFSKSRLPEFTPEEVDYIKGTFDFFSLNTYSTNLAEWSDDYAIGNPGWDADTSVTTYQDGSWNSSASSWLKVVPWGMRKLLNWINENYDHPEIVITENGFSDHGELDDQGRINYYTEYLSAILQAILEDGVNVTGYTAWGLLDNFQWLNGYTEKFGIYQVNFDDPDRPRTPKASTEFLKKVIATKCLVDVCED</sequence>
<evidence type="ECO:0000256" key="6">
    <source>
        <dbReference type="ARBA" id="ARBA00023295"/>
    </source>
</evidence>
<organism evidence="11 12">
    <name type="scientific">Tenebrio molitor</name>
    <name type="common">Yellow mealworm beetle</name>
    <dbReference type="NCBI Taxonomy" id="7067"/>
    <lineage>
        <taxon>Eukaryota</taxon>
        <taxon>Metazoa</taxon>
        <taxon>Ecdysozoa</taxon>
        <taxon>Arthropoda</taxon>
        <taxon>Hexapoda</taxon>
        <taxon>Insecta</taxon>
        <taxon>Pterygota</taxon>
        <taxon>Neoptera</taxon>
        <taxon>Endopterygota</taxon>
        <taxon>Coleoptera</taxon>
        <taxon>Polyphaga</taxon>
        <taxon>Cucujiformia</taxon>
        <taxon>Tenebrionidae</taxon>
        <taxon>Tenebrio</taxon>
    </lineage>
</organism>
<proteinExistence type="inferred from homology"/>
<dbReference type="EC" id="3.2.1.21" evidence="3"/>
<evidence type="ECO:0000256" key="3">
    <source>
        <dbReference type="ARBA" id="ARBA00012744"/>
    </source>
</evidence>
<comment type="subunit">
    <text evidence="2">Homodimer.</text>
</comment>
<feature type="active site" description="Nucleophile" evidence="7">
    <location>
        <position position="399"/>
    </location>
</feature>
<feature type="signal peptide" evidence="10">
    <location>
        <begin position="1"/>
        <end position="19"/>
    </location>
</feature>
<dbReference type="InterPro" id="IPR017853">
    <property type="entry name" value="GH"/>
</dbReference>
<keyword evidence="12" id="KW-1185">Reference proteome</keyword>
<keyword evidence="4 9" id="KW-0378">Hydrolase</keyword>
<dbReference type="Pfam" id="PF00232">
    <property type="entry name" value="Glyco_hydro_1"/>
    <property type="match status" value="1"/>
</dbReference>
<evidence type="ECO:0000313" key="11">
    <source>
        <dbReference type="EMBL" id="KAH0811952.1"/>
    </source>
</evidence>
<accession>A0A8J6HD97</accession>
<dbReference type="Proteomes" id="UP000719412">
    <property type="component" value="Unassembled WGS sequence"/>
</dbReference>
<dbReference type="GO" id="GO:0005975">
    <property type="term" value="P:carbohydrate metabolic process"/>
    <property type="evidence" value="ECO:0007669"/>
    <property type="project" value="InterPro"/>
</dbReference>
<keyword evidence="6 9" id="KW-0326">Glycosidase</keyword>
<evidence type="ECO:0000256" key="5">
    <source>
        <dbReference type="ARBA" id="ARBA00023180"/>
    </source>
</evidence>
<evidence type="ECO:0000256" key="4">
    <source>
        <dbReference type="ARBA" id="ARBA00022801"/>
    </source>
</evidence>
<protein>
    <recommendedName>
        <fullName evidence="3">beta-glucosidase</fullName>
        <ecNumber evidence="3">3.2.1.21</ecNumber>
    </recommendedName>
</protein>
<dbReference type="PROSITE" id="PS00572">
    <property type="entry name" value="GLYCOSYL_HYDROL_F1_1"/>
    <property type="match status" value="1"/>
</dbReference>
<evidence type="ECO:0000313" key="12">
    <source>
        <dbReference type="Proteomes" id="UP000719412"/>
    </source>
</evidence>
<dbReference type="PROSITE" id="PS00653">
    <property type="entry name" value="GLYCOSYL_HYDROL_F1_2"/>
    <property type="match status" value="1"/>
</dbReference>
<dbReference type="GO" id="GO:0008422">
    <property type="term" value="F:beta-glucosidase activity"/>
    <property type="evidence" value="ECO:0007669"/>
    <property type="project" value="TreeGrafter"/>
</dbReference>
<dbReference type="PANTHER" id="PTHR10353">
    <property type="entry name" value="GLYCOSYL HYDROLASE"/>
    <property type="match status" value="1"/>
</dbReference>
<reference evidence="11" key="1">
    <citation type="journal article" date="2020" name="J Insects Food Feed">
        <title>The yellow mealworm (Tenebrio molitor) genome: a resource for the emerging insects as food and feed industry.</title>
        <authorList>
            <person name="Eriksson T."/>
            <person name="Andere A."/>
            <person name="Kelstrup H."/>
            <person name="Emery V."/>
            <person name="Picard C."/>
        </authorList>
    </citation>
    <scope>NUCLEOTIDE SEQUENCE</scope>
    <source>
        <strain evidence="11">Stoneville</strain>
        <tissue evidence="11">Whole head</tissue>
    </source>
</reference>
<dbReference type="InterPro" id="IPR033132">
    <property type="entry name" value="GH_1_N_CS"/>
</dbReference>
<evidence type="ECO:0000256" key="9">
    <source>
        <dbReference type="RuleBase" id="RU004468"/>
    </source>
</evidence>
<evidence type="ECO:0000256" key="10">
    <source>
        <dbReference type="SAM" id="SignalP"/>
    </source>
</evidence>
<reference evidence="11" key="2">
    <citation type="submission" date="2021-08" db="EMBL/GenBank/DDBJ databases">
        <authorList>
            <person name="Eriksson T."/>
        </authorList>
    </citation>
    <scope>NUCLEOTIDE SEQUENCE</scope>
    <source>
        <strain evidence="11">Stoneville</strain>
        <tissue evidence="11">Whole head</tissue>
    </source>
</reference>
<dbReference type="InterPro" id="IPR001360">
    <property type="entry name" value="Glyco_hydro_1"/>
</dbReference>
<dbReference type="Gene3D" id="3.20.20.80">
    <property type="entry name" value="Glycosidases"/>
    <property type="match status" value="1"/>
</dbReference>
<dbReference type="SUPFAM" id="SSF51445">
    <property type="entry name" value="(Trans)glycosidases"/>
    <property type="match status" value="1"/>
</dbReference>
<evidence type="ECO:0000256" key="2">
    <source>
        <dbReference type="ARBA" id="ARBA00011738"/>
    </source>
</evidence>
<dbReference type="AlphaFoldDB" id="A0A8J6HD97"/>
<evidence type="ECO:0000256" key="8">
    <source>
        <dbReference type="RuleBase" id="RU003690"/>
    </source>
</evidence>